<proteinExistence type="predicted"/>
<sequence>MLIGIKGGAKRRLAALRPLAGRACGLGAGPGRRQLGPPAACMHPSPCCAALRAQRHKARGHPYTPVMTRTTPPPPVDLPTLFPWLTAYARTTVRLHPRPGTPGAQDSHIGGPLLWPAGEAWPTCGEPIINDGNLEPWRPASPIPMIGVAQFFARDIPEIPYPDNTDLLQVLWCPAKHQQEDLWGPVVRLIWRRTADLATVPTETHGPGFTAPYPSSVSLADDDYLPRPCVLHPERVTEYPDCEELPEDLQSALNEWDRANSDYQYLLSIAPGCKIGGWETWHLTDMYELPCTTCGTETEPLLQLDTTEWDGGSGPRWQPLEDRDHAPVDWEDEPTSLVLGRWGRLTVFLCPVSAEHGFRMAMQ</sequence>
<evidence type="ECO:0008006" key="3">
    <source>
        <dbReference type="Google" id="ProtNLM"/>
    </source>
</evidence>
<evidence type="ECO:0000313" key="2">
    <source>
        <dbReference type="Proteomes" id="UP000644610"/>
    </source>
</evidence>
<dbReference type="AlphaFoldDB" id="A0A8J3US55"/>
<dbReference type="Gene3D" id="2.30.320.10">
    <property type="entry name" value="YwqG-like"/>
    <property type="match status" value="1"/>
</dbReference>
<accession>A0A8J3US55</accession>
<organism evidence="1 2">
    <name type="scientific">Planotetraspora silvatica</name>
    <dbReference type="NCBI Taxonomy" id="234614"/>
    <lineage>
        <taxon>Bacteria</taxon>
        <taxon>Bacillati</taxon>
        <taxon>Actinomycetota</taxon>
        <taxon>Actinomycetes</taxon>
        <taxon>Streptosporangiales</taxon>
        <taxon>Streptosporangiaceae</taxon>
        <taxon>Planotetraspora</taxon>
    </lineage>
</organism>
<name>A0A8J3US55_9ACTN</name>
<keyword evidence="2" id="KW-1185">Reference proteome</keyword>
<dbReference type="SUPFAM" id="SSF103032">
    <property type="entry name" value="Hypothetical protein YwqG"/>
    <property type="match status" value="1"/>
</dbReference>
<dbReference type="EMBL" id="BOOQ01000032">
    <property type="protein sequence ID" value="GII48511.1"/>
    <property type="molecule type" value="Genomic_DNA"/>
</dbReference>
<evidence type="ECO:0000313" key="1">
    <source>
        <dbReference type="EMBL" id="GII48511.1"/>
    </source>
</evidence>
<reference evidence="1" key="1">
    <citation type="submission" date="2021-01" db="EMBL/GenBank/DDBJ databases">
        <title>Whole genome shotgun sequence of Planotetraspora silvatica NBRC 100141.</title>
        <authorList>
            <person name="Komaki H."/>
            <person name="Tamura T."/>
        </authorList>
    </citation>
    <scope>NUCLEOTIDE SEQUENCE</scope>
    <source>
        <strain evidence="1">NBRC 100141</strain>
    </source>
</reference>
<comment type="caution">
    <text evidence="1">The sequence shown here is derived from an EMBL/GenBank/DDBJ whole genome shotgun (WGS) entry which is preliminary data.</text>
</comment>
<dbReference type="InterPro" id="IPR035948">
    <property type="entry name" value="YwqG-like_sf"/>
</dbReference>
<dbReference type="Proteomes" id="UP000644610">
    <property type="component" value="Unassembled WGS sequence"/>
</dbReference>
<gene>
    <name evidence="1" type="ORF">Psi02_49350</name>
</gene>
<protein>
    <recommendedName>
        <fullName evidence="3">DUF1963 domain-containing protein</fullName>
    </recommendedName>
</protein>